<keyword evidence="2" id="KW-1185">Reference proteome</keyword>
<sequence>MTEELGVAEEVPVRKELRKRRGALRKPIQMIKNGIPRIHKYRFYYETFGP</sequence>
<dbReference type="RefSeq" id="WP_191813757.1">
    <property type="nucleotide sequence ID" value="NZ_JACSPV010000025.1"/>
</dbReference>
<comment type="caution">
    <text evidence="1">The sequence shown here is derived from an EMBL/GenBank/DDBJ whole genome shotgun (WGS) entry which is preliminary data.</text>
</comment>
<proteinExistence type="predicted"/>
<name>A0ABR8VN39_9BACI</name>
<reference evidence="1 2" key="1">
    <citation type="submission" date="2020-08" db="EMBL/GenBank/DDBJ databases">
        <title>A Genomic Blueprint of the Chicken Gut Microbiome.</title>
        <authorList>
            <person name="Gilroy R."/>
            <person name="Ravi A."/>
            <person name="Getino M."/>
            <person name="Pursley I."/>
            <person name="Horton D.L."/>
            <person name="Alikhan N.-F."/>
            <person name="Baker D."/>
            <person name="Gharbi K."/>
            <person name="Hall N."/>
            <person name="Watson M."/>
            <person name="Adriaenssens E.M."/>
            <person name="Foster-Nyarko E."/>
            <person name="Jarju S."/>
            <person name="Secka A."/>
            <person name="Antonio M."/>
            <person name="Oren A."/>
            <person name="Chaudhuri R."/>
            <person name="La Ragione R.M."/>
            <person name="Hildebrand F."/>
            <person name="Pallen M.J."/>
        </authorList>
    </citation>
    <scope>NUCLEOTIDE SEQUENCE [LARGE SCALE GENOMIC DNA]</scope>
    <source>
        <strain evidence="1 2">Sa1BUA2</strain>
    </source>
</reference>
<dbReference type="Proteomes" id="UP000648182">
    <property type="component" value="Unassembled WGS sequence"/>
</dbReference>
<dbReference type="EMBL" id="JACSPV010000025">
    <property type="protein sequence ID" value="MBD8006162.1"/>
    <property type="molecule type" value="Genomic_DNA"/>
</dbReference>
<gene>
    <name evidence="1" type="ORF">H9631_13860</name>
</gene>
<accession>A0ABR8VN39</accession>
<evidence type="ECO:0000313" key="2">
    <source>
        <dbReference type="Proteomes" id="UP000648182"/>
    </source>
</evidence>
<organism evidence="1 2">
    <name type="scientific">Bacillus norwichensis</name>
    <dbReference type="NCBI Taxonomy" id="2762217"/>
    <lineage>
        <taxon>Bacteria</taxon>
        <taxon>Bacillati</taxon>
        <taxon>Bacillota</taxon>
        <taxon>Bacilli</taxon>
        <taxon>Bacillales</taxon>
        <taxon>Bacillaceae</taxon>
        <taxon>Bacillus</taxon>
    </lineage>
</organism>
<protein>
    <submittedName>
        <fullName evidence="1">Uncharacterized protein</fullName>
    </submittedName>
</protein>
<evidence type="ECO:0000313" key="1">
    <source>
        <dbReference type="EMBL" id="MBD8006162.1"/>
    </source>
</evidence>